<dbReference type="InterPro" id="IPR032675">
    <property type="entry name" value="LRR_dom_sf"/>
</dbReference>
<evidence type="ECO:0000313" key="15">
    <source>
        <dbReference type="RefSeq" id="XP_022133806.1"/>
    </source>
</evidence>
<evidence type="ECO:0000256" key="6">
    <source>
        <dbReference type="ARBA" id="ARBA00022989"/>
    </source>
</evidence>
<dbReference type="GO" id="GO:0005524">
    <property type="term" value="F:ATP binding"/>
    <property type="evidence" value="ECO:0007669"/>
    <property type="project" value="InterPro"/>
</dbReference>
<reference evidence="15" key="1">
    <citation type="submission" date="2025-08" db="UniProtKB">
        <authorList>
            <consortium name="RefSeq"/>
        </authorList>
    </citation>
    <scope>IDENTIFICATION</scope>
</reference>
<dbReference type="InterPro" id="IPR051824">
    <property type="entry name" value="LRR_Rcpt-Like_S/T_Kinase"/>
</dbReference>
<dbReference type="GO" id="GO:0004672">
    <property type="term" value="F:protein kinase activity"/>
    <property type="evidence" value="ECO:0007669"/>
    <property type="project" value="InterPro"/>
</dbReference>
<dbReference type="InterPro" id="IPR001611">
    <property type="entry name" value="Leu-rich_rpt"/>
</dbReference>
<evidence type="ECO:0000256" key="11">
    <source>
        <dbReference type="SAM" id="Phobius"/>
    </source>
</evidence>
<dbReference type="KEGG" id="mcha:111006277"/>
<dbReference type="SUPFAM" id="SSF56112">
    <property type="entry name" value="Protein kinase-like (PK-like)"/>
    <property type="match status" value="1"/>
</dbReference>
<feature type="transmembrane region" description="Helical" evidence="11">
    <location>
        <begin position="394"/>
        <end position="415"/>
    </location>
</feature>
<comment type="subcellular location">
    <subcellularLocation>
        <location evidence="1">Membrane</location>
        <topology evidence="1">Single-pass type I membrane protein</topology>
    </subcellularLocation>
</comment>
<organism evidence="14 15">
    <name type="scientific">Momordica charantia</name>
    <name type="common">Bitter gourd</name>
    <name type="synonym">Balsam pear</name>
    <dbReference type="NCBI Taxonomy" id="3673"/>
    <lineage>
        <taxon>Eukaryota</taxon>
        <taxon>Viridiplantae</taxon>
        <taxon>Streptophyta</taxon>
        <taxon>Embryophyta</taxon>
        <taxon>Tracheophyta</taxon>
        <taxon>Spermatophyta</taxon>
        <taxon>Magnoliopsida</taxon>
        <taxon>eudicotyledons</taxon>
        <taxon>Gunneridae</taxon>
        <taxon>Pentapetalae</taxon>
        <taxon>rosids</taxon>
        <taxon>fabids</taxon>
        <taxon>Cucurbitales</taxon>
        <taxon>Cucurbitaceae</taxon>
        <taxon>Momordiceae</taxon>
        <taxon>Momordica</taxon>
    </lineage>
</organism>
<dbReference type="PROSITE" id="PS51450">
    <property type="entry name" value="LRR"/>
    <property type="match status" value="1"/>
</dbReference>
<evidence type="ECO:0000256" key="7">
    <source>
        <dbReference type="ARBA" id="ARBA00023136"/>
    </source>
</evidence>
<evidence type="ECO:0000256" key="3">
    <source>
        <dbReference type="ARBA" id="ARBA00022692"/>
    </source>
</evidence>
<keyword evidence="8" id="KW-0675">Receptor</keyword>
<dbReference type="OrthoDB" id="676979at2759"/>
<evidence type="ECO:0000256" key="2">
    <source>
        <dbReference type="ARBA" id="ARBA00022614"/>
    </source>
</evidence>
<proteinExistence type="predicted"/>
<feature type="compositionally biased region" description="Polar residues" evidence="10">
    <location>
        <begin position="769"/>
        <end position="785"/>
    </location>
</feature>
<accession>A0A6J1BW72</accession>
<dbReference type="GeneID" id="111006277"/>
<dbReference type="InterPro" id="IPR000719">
    <property type="entry name" value="Prot_kinase_dom"/>
</dbReference>
<dbReference type="FunFam" id="1.10.510.10:FF:000431">
    <property type="entry name" value="Putative inactive leucine-rich repeat receptor-like protein kinase"/>
    <property type="match status" value="1"/>
</dbReference>
<name>A0A6J1BW72_MOMCH</name>
<dbReference type="GO" id="GO:0016020">
    <property type="term" value="C:membrane"/>
    <property type="evidence" value="ECO:0007669"/>
    <property type="project" value="UniProtKB-SubCell"/>
</dbReference>
<evidence type="ECO:0000256" key="4">
    <source>
        <dbReference type="ARBA" id="ARBA00022729"/>
    </source>
</evidence>
<gene>
    <name evidence="15" type="primary">LOC111006277</name>
</gene>
<keyword evidence="2" id="KW-0433">Leucine-rich repeat</keyword>
<dbReference type="Gene3D" id="1.10.510.10">
    <property type="entry name" value="Transferase(Phosphotransferase) domain 1"/>
    <property type="match status" value="1"/>
</dbReference>
<dbReference type="PROSITE" id="PS50011">
    <property type="entry name" value="PROTEIN_KINASE_DOM"/>
    <property type="match status" value="1"/>
</dbReference>
<keyword evidence="6 11" id="KW-1133">Transmembrane helix</keyword>
<evidence type="ECO:0000259" key="13">
    <source>
        <dbReference type="PROSITE" id="PS50011"/>
    </source>
</evidence>
<feature type="chain" id="PRO_5026922149" evidence="12">
    <location>
        <begin position="27"/>
        <end position="785"/>
    </location>
</feature>
<dbReference type="PANTHER" id="PTHR48006:SF84">
    <property type="entry name" value="REPEAT TRANSMEMBRANE PROTEIN KINASE, PUTATIVE, EXPRESSED-RELATED"/>
    <property type="match status" value="1"/>
</dbReference>
<dbReference type="AlphaFoldDB" id="A0A6J1BW72"/>
<evidence type="ECO:0000256" key="5">
    <source>
        <dbReference type="ARBA" id="ARBA00022737"/>
    </source>
</evidence>
<dbReference type="Gene3D" id="3.30.200.20">
    <property type="entry name" value="Phosphorylase Kinase, domain 1"/>
    <property type="match status" value="1"/>
</dbReference>
<dbReference type="Gene3D" id="3.80.10.10">
    <property type="entry name" value="Ribonuclease Inhibitor"/>
    <property type="match status" value="2"/>
</dbReference>
<dbReference type="FunFam" id="3.80.10.10:FF:000041">
    <property type="entry name" value="LRR receptor-like serine/threonine-protein kinase ERECTA"/>
    <property type="match status" value="1"/>
</dbReference>
<dbReference type="Pfam" id="PF00069">
    <property type="entry name" value="Pkinase"/>
    <property type="match status" value="1"/>
</dbReference>
<dbReference type="RefSeq" id="XP_022133806.1">
    <property type="nucleotide sequence ID" value="XM_022278114.1"/>
</dbReference>
<keyword evidence="3 11" id="KW-0812">Transmembrane</keyword>
<dbReference type="PANTHER" id="PTHR48006">
    <property type="entry name" value="LEUCINE-RICH REPEAT-CONTAINING PROTEIN DDB_G0281931-RELATED"/>
    <property type="match status" value="1"/>
</dbReference>
<keyword evidence="7 11" id="KW-0472">Membrane</keyword>
<sequence>MAKLKAVCHFHLLLFMFLFSFHLSTQLPPSQSQALLQIQKLLNYPQALASIDHVTDFCDIESTPSLTLACYEDNITQLHIVGGTGHPPFQQNISTDFLFSSFSELPNLKVLTLVSLGLEGPLPPTVGKLFSLEILNISSNSFYGSIPEELSSLKSLQTLILDYNDFSGNIPGWIGSLPVLSTLSLQNNSFNGSLPDSITRMGSLRVLTLSKNHLSGKVPDLSNLTNMQVLELGDNLLGPRFPKLPKRLSILVLKNNRFRSGIPAELGFLYRLEKLDISSNKLVGPFLLSLLALPSIKYLNVGGNRLTGLLYQNISCNSDLTFADLSSNLLTGDLPTCLQQLGSKNGDITYAGNCLSNKDQEQHPLNFCHNEALAVRIGPHNLEHRKVHSEVMTLLQIFGGSIAGIIVIAVVFLTMRRTYSKGVVKEPSTSTRFITENSSVTDTAKQLYGAKYISQTMKLGTSLPPYRTFTLDELKEATNNFDASTLITESVDGQVFKGMFTDGSVVAIRSLTLRRRQTPHSYMHQLELISKLRHSHLVSALGHCYEFLPDGLTISRVFLIFEYFPYWTLRSHVSGLPGQNLSWTKRLSAAIEVVKGVQFLHTGIVPGVYSNNLKITDILLDQDLHVKISSYNLPIVVEHGGTMTSGVSFIGTKGKRHATGVNHADKNDVYGIGVILLEIILGRQITSQNEVHVSRDLLQVSLKTDEIARKSIADRAVHKGCSDESLKTTMEICLRCLHEKPADRPSVEDILWNLHFAGQVQDSSRDHTQNSQDSPATASPSQEML</sequence>
<keyword evidence="5" id="KW-0677">Repeat</keyword>
<evidence type="ECO:0000256" key="1">
    <source>
        <dbReference type="ARBA" id="ARBA00004479"/>
    </source>
</evidence>
<keyword evidence="9" id="KW-0325">Glycoprotein</keyword>
<keyword evidence="14" id="KW-1185">Reference proteome</keyword>
<dbReference type="SUPFAM" id="SSF52058">
    <property type="entry name" value="L domain-like"/>
    <property type="match status" value="1"/>
</dbReference>
<dbReference type="Proteomes" id="UP000504603">
    <property type="component" value="Unplaced"/>
</dbReference>
<dbReference type="InterPro" id="IPR055414">
    <property type="entry name" value="LRR_R13L4/SHOC2-like"/>
</dbReference>
<evidence type="ECO:0000256" key="9">
    <source>
        <dbReference type="ARBA" id="ARBA00023180"/>
    </source>
</evidence>
<feature type="region of interest" description="Disordered" evidence="10">
    <location>
        <begin position="761"/>
        <end position="785"/>
    </location>
</feature>
<protein>
    <submittedName>
        <fullName evidence="15">Probable inactive leucine-rich repeat receptor-like protein kinase At3g03770</fullName>
    </submittedName>
</protein>
<evidence type="ECO:0000256" key="8">
    <source>
        <dbReference type="ARBA" id="ARBA00023170"/>
    </source>
</evidence>
<dbReference type="InterPro" id="IPR011009">
    <property type="entry name" value="Kinase-like_dom_sf"/>
</dbReference>
<dbReference type="Pfam" id="PF23598">
    <property type="entry name" value="LRR_14"/>
    <property type="match status" value="1"/>
</dbReference>
<keyword evidence="4 12" id="KW-0732">Signal</keyword>
<evidence type="ECO:0000256" key="10">
    <source>
        <dbReference type="SAM" id="MobiDB-lite"/>
    </source>
</evidence>
<feature type="domain" description="Protein kinase" evidence="13">
    <location>
        <begin position="481"/>
        <end position="756"/>
    </location>
</feature>
<evidence type="ECO:0000256" key="12">
    <source>
        <dbReference type="SAM" id="SignalP"/>
    </source>
</evidence>
<evidence type="ECO:0000313" key="14">
    <source>
        <dbReference type="Proteomes" id="UP000504603"/>
    </source>
</evidence>
<feature type="signal peptide" evidence="12">
    <location>
        <begin position="1"/>
        <end position="26"/>
    </location>
</feature>